<evidence type="ECO:0000313" key="3">
    <source>
        <dbReference type="EMBL" id="MDQ0163209.1"/>
    </source>
</evidence>
<keyword evidence="4" id="KW-1185">Reference proteome</keyword>
<gene>
    <name evidence="3" type="ORF">J2S06_002287</name>
</gene>
<comment type="caution">
    <text evidence="3">The sequence shown here is derived from an EMBL/GenBank/DDBJ whole genome shotgun (WGS) entry which is preliminary data.</text>
</comment>
<feature type="domain" description="PAS" evidence="1">
    <location>
        <begin position="14"/>
        <end position="49"/>
    </location>
</feature>
<organism evidence="3 4">
    <name type="scientific">Aeribacillus alveayuensis</name>
    <dbReference type="NCBI Taxonomy" id="279215"/>
    <lineage>
        <taxon>Bacteria</taxon>
        <taxon>Bacillati</taxon>
        <taxon>Bacillota</taxon>
        <taxon>Bacilli</taxon>
        <taxon>Bacillales</taxon>
        <taxon>Bacillaceae</taxon>
        <taxon>Aeribacillus</taxon>
    </lineage>
</organism>
<dbReference type="RefSeq" id="WP_419152366.1">
    <property type="nucleotide sequence ID" value="NZ_JAUSTR010000011.1"/>
</dbReference>
<reference evidence="3 4" key="1">
    <citation type="submission" date="2023-07" db="EMBL/GenBank/DDBJ databases">
        <title>Genomic Encyclopedia of Type Strains, Phase IV (KMG-IV): sequencing the most valuable type-strain genomes for metagenomic binning, comparative biology and taxonomic classification.</title>
        <authorList>
            <person name="Goeker M."/>
        </authorList>
    </citation>
    <scope>NUCLEOTIDE SEQUENCE [LARGE SCALE GENOMIC DNA]</scope>
    <source>
        <strain evidence="3 4">DSM 19092</strain>
    </source>
</reference>
<dbReference type="InterPro" id="IPR052020">
    <property type="entry name" value="Cyclic_di-GMP/3'3'-cGAMP_PDE"/>
</dbReference>
<feature type="domain" description="HD-GYP" evidence="2">
    <location>
        <begin position="128"/>
        <end position="339"/>
    </location>
</feature>
<dbReference type="NCBIfam" id="TIGR00229">
    <property type="entry name" value="sensory_box"/>
    <property type="match status" value="1"/>
</dbReference>
<dbReference type="SMART" id="SM00471">
    <property type="entry name" value="HDc"/>
    <property type="match status" value="1"/>
</dbReference>
<dbReference type="InterPro" id="IPR000014">
    <property type="entry name" value="PAS"/>
</dbReference>
<sequence>MASLHPKLEGYLLLADAVIITDRNYRIIAVNKAFENITGYTKQYACGKNPRFLRSNLTKSTVYAELKKELQQGNPWSGVFINKKKSGQLWHSSITITPIKIKDSTYYVGIFRELETLKEGSYISREQATEMKREILKVLAISCEIRDPGIEGHLMRVQKFTEELVYFHNERCQLNLQKGYMNNIINASILHDIGKAGIPEGILYKPGPLTHYEQMIIETHPLIGVDMLDKISKDIELDLLQKSFAIARNVILYHHEKWDGTGYPYKLKGNDIPFEARIISIVDVFDALISRRSYKEAWPMEKALDFLKENSGKHFDPELVESFIMMKESKNKQNEQDDYPMSQERAL</sequence>
<dbReference type="Proteomes" id="UP001225646">
    <property type="component" value="Unassembled WGS sequence"/>
</dbReference>
<dbReference type="EMBL" id="JAUSTR010000011">
    <property type="protein sequence ID" value="MDQ0163209.1"/>
    <property type="molecule type" value="Genomic_DNA"/>
</dbReference>
<dbReference type="PROSITE" id="PS50112">
    <property type="entry name" value="PAS"/>
    <property type="match status" value="1"/>
</dbReference>
<dbReference type="SUPFAM" id="SSF55785">
    <property type="entry name" value="PYP-like sensor domain (PAS domain)"/>
    <property type="match status" value="1"/>
</dbReference>
<dbReference type="Pfam" id="PF13426">
    <property type="entry name" value="PAS_9"/>
    <property type="match status" value="1"/>
</dbReference>
<dbReference type="PANTHER" id="PTHR45228">
    <property type="entry name" value="CYCLIC DI-GMP PHOSPHODIESTERASE TM_0186-RELATED"/>
    <property type="match status" value="1"/>
</dbReference>
<dbReference type="InterPro" id="IPR035965">
    <property type="entry name" value="PAS-like_dom_sf"/>
</dbReference>
<dbReference type="Gene3D" id="1.10.3210.10">
    <property type="entry name" value="Hypothetical protein af1432"/>
    <property type="match status" value="1"/>
</dbReference>
<evidence type="ECO:0000259" key="1">
    <source>
        <dbReference type="PROSITE" id="PS50112"/>
    </source>
</evidence>
<dbReference type="CDD" id="cd00130">
    <property type="entry name" value="PAS"/>
    <property type="match status" value="1"/>
</dbReference>
<evidence type="ECO:0000313" key="4">
    <source>
        <dbReference type="Proteomes" id="UP001225646"/>
    </source>
</evidence>
<dbReference type="PANTHER" id="PTHR45228:SF8">
    <property type="entry name" value="TWO-COMPONENT RESPONSE REGULATOR-RELATED"/>
    <property type="match status" value="1"/>
</dbReference>
<dbReference type="CDD" id="cd00077">
    <property type="entry name" value="HDc"/>
    <property type="match status" value="1"/>
</dbReference>
<dbReference type="InterPro" id="IPR003607">
    <property type="entry name" value="HD/PDEase_dom"/>
</dbReference>
<dbReference type="PROSITE" id="PS51832">
    <property type="entry name" value="HD_GYP"/>
    <property type="match status" value="1"/>
</dbReference>
<protein>
    <submittedName>
        <fullName evidence="3">Two-component system response regulator</fullName>
    </submittedName>
</protein>
<dbReference type="Pfam" id="PF13487">
    <property type="entry name" value="HD_5"/>
    <property type="match status" value="1"/>
</dbReference>
<accession>A0ABT9VQF8</accession>
<proteinExistence type="predicted"/>
<dbReference type="InterPro" id="IPR037522">
    <property type="entry name" value="HD_GYP_dom"/>
</dbReference>
<name>A0ABT9VQF8_9BACI</name>
<evidence type="ECO:0000259" key="2">
    <source>
        <dbReference type="PROSITE" id="PS51832"/>
    </source>
</evidence>
<dbReference type="Gene3D" id="3.30.450.20">
    <property type="entry name" value="PAS domain"/>
    <property type="match status" value="1"/>
</dbReference>
<dbReference type="SUPFAM" id="SSF109604">
    <property type="entry name" value="HD-domain/PDEase-like"/>
    <property type="match status" value="1"/>
</dbReference>